<evidence type="ECO:0000256" key="8">
    <source>
        <dbReference type="ARBA" id="ARBA00022842"/>
    </source>
</evidence>
<dbReference type="InterPro" id="IPR001645">
    <property type="entry name" value="Folylpolyglutamate_synth"/>
</dbReference>
<dbReference type="InterPro" id="IPR018109">
    <property type="entry name" value="Folylpolyglutamate_synth_CS"/>
</dbReference>
<dbReference type="GO" id="GO:0008841">
    <property type="term" value="F:dihydrofolate synthase activity"/>
    <property type="evidence" value="ECO:0007669"/>
    <property type="project" value="TreeGrafter"/>
</dbReference>
<keyword evidence="8" id="KW-0460">Magnesium</keyword>
<comment type="cofactor">
    <cofactor evidence="1">
        <name>Mg(2+)</name>
        <dbReference type="ChEBI" id="CHEBI:18420"/>
    </cofactor>
</comment>
<keyword evidence="4" id="KW-0436">Ligase</keyword>
<evidence type="ECO:0000256" key="1">
    <source>
        <dbReference type="ARBA" id="ARBA00001946"/>
    </source>
</evidence>
<dbReference type="Proteomes" id="UP001314263">
    <property type="component" value="Unassembled WGS sequence"/>
</dbReference>
<dbReference type="Pfam" id="PF08245">
    <property type="entry name" value="Mur_ligase_M"/>
    <property type="match status" value="1"/>
</dbReference>
<feature type="domain" description="Mur ligase central" evidence="11">
    <location>
        <begin position="127"/>
        <end position="359"/>
    </location>
</feature>
<dbReference type="SUPFAM" id="SSF53623">
    <property type="entry name" value="MurD-like peptide ligases, catalytic domain"/>
    <property type="match status" value="1"/>
</dbReference>
<evidence type="ECO:0000259" key="11">
    <source>
        <dbReference type="Pfam" id="PF08245"/>
    </source>
</evidence>
<dbReference type="Gene3D" id="3.40.1190.10">
    <property type="entry name" value="Mur-like, catalytic domain"/>
    <property type="match status" value="1"/>
</dbReference>
<dbReference type="PROSITE" id="PS01011">
    <property type="entry name" value="FOLYLPOLYGLU_SYNT_1"/>
    <property type="match status" value="1"/>
</dbReference>
<gene>
    <name evidence="12" type="ORF">CVIRNUC_005169</name>
</gene>
<dbReference type="SUPFAM" id="SSF53244">
    <property type="entry name" value="MurD-like peptide ligases, peptide-binding domain"/>
    <property type="match status" value="1"/>
</dbReference>
<comment type="similarity">
    <text evidence="2">Belongs to the folylpolyglutamate synthase family.</text>
</comment>
<dbReference type="InterPro" id="IPR004101">
    <property type="entry name" value="Mur_ligase_C"/>
</dbReference>
<dbReference type="AlphaFoldDB" id="A0AAV1I533"/>
<dbReference type="GO" id="GO:0005737">
    <property type="term" value="C:cytoplasm"/>
    <property type="evidence" value="ECO:0007669"/>
    <property type="project" value="TreeGrafter"/>
</dbReference>
<keyword evidence="7" id="KW-0067">ATP-binding</keyword>
<dbReference type="FunFam" id="3.40.1190.10:FF:000011">
    <property type="entry name" value="Folylpolyglutamate synthase/dihydrofolate synthase"/>
    <property type="match status" value="1"/>
</dbReference>
<dbReference type="Pfam" id="PF02875">
    <property type="entry name" value="Mur_ligase_C"/>
    <property type="match status" value="1"/>
</dbReference>
<proteinExistence type="inferred from homology"/>
<protein>
    <recommendedName>
        <fullName evidence="3">tetrahydrofolate synthase</fullName>
        <ecNumber evidence="3">6.3.2.17</ecNumber>
    </recommendedName>
</protein>
<organism evidence="12 13">
    <name type="scientific">Coccomyxa viridis</name>
    <dbReference type="NCBI Taxonomy" id="1274662"/>
    <lineage>
        <taxon>Eukaryota</taxon>
        <taxon>Viridiplantae</taxon>
        <taxon>Chlorophyta</taxon>
        <taxon>core chlorophytes</taxon>
        <taxon>Trebouxiophyceae</taxon>
        <taxon>Trebouxiophyceae incertae sedis</taxon>
        <taxon>Coccomyxaceae</taxon>
        <taxon>Coccomyxa</taxon>
    </lineage>
</organism>
<keyword evidence="6" id="KW-0547">Nucleotide-binding</keyword>
<dbReference type="EC" id="6.3.2.17" evidence="3"/>
<evidence type="ECO:0000313" key="13">
    <source>
        <dbReference type="Proteomes" id="UP001314263"/>
    </source>
</evidence>
<dbReference type="GO" id="GO:0005524">
    <property type="term" value="F:ATP binding"/>
    <property type="evidence" value="ECO:0007669"/>
    <property type="project" value="UniProtKB-KW"/>
</dbReference>
<evidence type="ECO:0000313" key="12">
    <source>
        <dbReference type="EMBL" id="CAK0780770.1"/>
    </source>
</evidence>
<dbReference type="GO" id="GO:0004326">
    <property type="term" value="F:tetrahydrofolylpolyglutamate synthase activity"/>
    <property type="evidence" value="ECO:0007669"/>
    <property type="project" value="UniProtKB-EC"/>
</dbReference>
<dbReference type="InterPro" id="IPR036565">
    <property type="entry name" value="Mur-like_cat_sf"/>
</dbReference>
<comment type="catalytic activity">
    <reaction evidence="9">
        <text>(6S)-5,6,7,8-tetrahydrofolyl-(gamma-L-Glu)(n) + L-glutamate + ATP = (6S)-5,6,7,8-tetrahydrofolyl-(gamma-L-Glu)(n+1) + ADP + phosphate + H(+)</text>
        <dbReference type="Rhea" id="RHEA:10580"/>
        <dbReference type="Rhea" id="RHEA-COMP:14738"/>
        <dbReference type="Rhea" id="RHEA-COMP:14740"/>
        <dbReference type="ChEBI" id="CHEBI:15378"/>
        <dbReference type="ChEBI" id="CHEBI:29985"/>
        <dbReference type="ChEBI" id="CHEBI:30616"/>
        <dbReference type="ChEBI" id="CHEBI:43474"/>
        <dbReference type="ChEBI" id="CHEBI:141005"/>
        <dbReference type="ChEBI" id="CHEBI:456216"/>
        <dbReference type="EC" id="6.3.2.17"/>
    </reaction>
</comment>
<evidence type="ECO:0000256" key="7">
    <source>
        <dbReference type="ARBA" id="ARBA00022840"/>
    </source>
</evidence>
<dbReference type="EMBL" id="CAUYUE010000006">
    <property type="protein sequence ID" value="CAK0780770.1"/>
    <property type="molecule type" value="Genomic_DNA"/>
</dbReference>
<dbReference type="InterPro" id="IPR036615">
    <property type="entry name" value="Mur_ligase_C_dom_sf"/>
</dbReference>
<dbReference type="GO" id="GO:0046872">
    <property type="term" value="F:metal ion binding"/>
    <property type="evidence" value="ECO:0007669"/>
    <property type="project" value="UniProtKB-KW"/>
</dbReference>
<feature type="domain" description="Mur ligase C-terminal" evidence="10">
    <location>
        <begin position="402"/>
        <end position="531"/>
    </location>
</feature>
<evidence type="ECO:0000259" key="10">
    <source>
        <dbReference type="Pfam" id="PF02875"/>
    </source>
</evidence>
<comment type="caution">
    <text evidence="12">The sequence shown here is derived from an EMBL/GenBank/DDBJ whole genome shotgun (WGS) entry which is preliminary data.</text>
</comment>
<dbReference type="NCBIfam" id="TIGR01499">
    <property type="entry name" value="folC"/>
    <property type="match status" value="1"/>
</dbReference>
<evidence type="ECO:0000256" key="9">
    <source>
        <dbReference type="ARBA" id="ARBA00047493"/>
    </source>
</evidence>
<dbReference type="PANTHER" id="PTHR11136">
    <property type="entry name" value="FOLYLPOLYGLUTAMATE SYNTHASE-RELATED"/>
    <property type="match status" value="1"/>
</dbReference>
<name>A0AAV1I533_9CHLO</name>
<evidence type="ECO:0000256" key="6">
    <source>
        <dbReference type="ARBA" id="ARBA00022741"/>
    </source>
</evidence>
<reference evidence="12 13" key="1">
    <citation type="submission" date="2023-10" db="EMBL/GenBank/DDBJ databases">
        <authorList>
            <person name="Maclean D."/>
            <person name="Macfadyen A."/>
        </authorList>
    </citation>
    <scope>NUCLEOTIDE SEQUENCE [LARGE SCALE GENOMIC DNA]</scope>
</reference>
<evidence type="ECO:0000256" key="2">
    <source>
        <dbReference type="ARBA" id="ARBA00008276"/>
    </source>
</evidence>
<evidence type="ECO:0000256" key="3">
    <source>
        <dbReference type="ARBA" id="ARBA00013025"/>
    </source>
</evidence>
<keyword evidence="13" id="KW-1185">Reference proteome</keyword>
<accession>A0AAV1I533</accession>
<dbReference type="PANTHER" id="PTHR11136:SF0">
    <property type="entry name" value="DIHYDROFOLATE SYNTHETASE-RELATED"/>
    <property type="match status" value="1"/>
</dbReference>
<dbReference type="InterPro" id="IPR013221">
    <property type="entry name" value="Mur_ligase_cen"/>
</dbReference>
<sequence length="547" mass="58328">MVHVRSDVNLQMPHAKSFLAPNPDSTRDLIVLHTRKSPKRSFAAPARMHIAGEIALRSRGCLGPLRAMSVSAMTAGEHFLQDFVNYEAKGVPDKAGTDTTDGFDLGRMRRLLAALGDPQEAWPAVHVAGTKGKGSTTAFLACMLKSAGYRVGTYTSPHILSLRERVAVDTEPITPVEFDELVSSHKQTLLQCREQEASALSHFEVMTALAFKHFQQKQVDIAVVEAGLGGARDATNMFSPHNLKLAIITAVGLEHQRALGETLQEIASAKAGILKAGRPAIIAQHQEPEALAVLQQCAQSQGCSVIRPQGLESLGVVTEDGRRSQRVRLSLDNSSSVREVDMQLLGLVQLDNAATASTAALQLRADGFPELSDDAIGAGLAAAALPGRFQILSLANTSAQQEDLPWVVLDGAHTPAAAQALVATLAEVFPDEPLVLVVAMAEDKDHRGILAALREAKPQAIIFTSVAIAGAQTRSAAPGKLAAQWQAIGMSKSRHHRCREMIQASMPSSMEATRRELQAVDGRGVVCVTGSLHAVAEALSSVEMQPQ</sequence>
<keyword evidence="5" id="KW-0479">Metal-binding</keyword>
<dbReference type="Gene3D" id="3.90.190.20">
    <property type="entry name" value="Mur ligase, C-terminal domain"/>
    <property type="match status" value="1"/>
</dbReference>
<evidence type="ECO:0000256" key="5">
    <source>
        <dbReference type="ARBA" id="ARBA00022723"/>
    </source>
</evidence>
<evidence type="ECO:0000256" key="4">
    <source>
        <dbReference type="ARBA" id="ARBA00022598"/>
    </source>
</evidence>